<comment type="caution">
    <text evidence="2">The sequence shown here is derived from an EMBL/GenBank/DDBJ whole genome shotgun (WGS) entry which is preliminary data.</text>
</comment>
<gene>
    <name evidence="2" type="ORF">I7I52_06234</name>
</gene>
<protein>
    <submittedName>
        <fullName evidence="2">Myo-inositol monophosphatase</fullName>
    </submittedName>
</protein>
<organism evidence="2 3">
    <name type="scientific">Ajellomyces capsulatus</name>
    <name type="common">Darling's disease fungus</name>
    <name type="synonym">Histoplasma capsulatum</name>
    <dbReference type="NCBI Taxonomy" id="5037"/>
    <lineage>
        <taxon>Eukaryota</taxon>
        <taxon>Fungi</taxon>
        <taxon>Dikarya</taxon>
        <taxon>Ascomycota</taxon>
        <taxon>Pezizomycotina</taxon>
        <taxon>Eurotiomycetes</taxon>
        <taxon>Eurotiomycetidae</taxon>
        <taxon>Onygenales</taxon>
        <taxon>Ajellomycetaceae</taxon>
        <taxon>Histoplasma</taxon>
    </lineage>
</organism>
<name>A0A8H7YTE7_AJECA</name>
<dbReference type="Proteomes" id="UP000670092">
    <property type="component" value="Unassembled WGS sequence"/>
</dbReference>
<evidence type="ECO:0000313" key="2">
    <source>
        <dbReference type="EMBL" id="KAG5295827.1"/>
    </source>
</evidence>
<sequence length="48" mass="5246">MTAPSKRWSPRNSDPDIPHSNSWAKKPTTSPPSSRMHQPSSSTQSTAP</sequence>
<evidence type="ECO:0000256" key="1">
    <source>
        <dbReference type="SAM" id="MobiDB-lite"/>
    </source>
</evidence>
<reference evidence="2 3" key="1">
    <citation type="submission" date="2021-01" db="EMBL/GenBank/DDBJ databases">
        <title>Chromosome-level genome assembly of a human fungal pathogen reveals clustering of transcriptionally co-regulated genes.</title>
        <authorList>
            <person name="Voorhies M."/>
            <person name="Cohen S."/>
            <person name="Shea T.P."/>
            <person name="Petrus S."/>
            <person name="Munoz J.F."/>
            <person name="Poplawski S."/>
            <person name="Goldman W.E."/>
            <person name="Michael T."/>
            <person name="Cuomo C.A."/>
            <person name="Sil A."/>
            <person name="Beyhan S."/>
        </authorList>
    </citation>
    <scope>NUCLEOTIDE SEQUENCE [LARGE SCALE GENOMIC DNA]</scope>
    <source>
        <strain evidence="2 3">G184AR</strain>
    </source>
</reference>
<proteinExistence type="predicted"/>
<dbReference type="EMBL" id="JAEVHI010000003">
    <property type="protein sequence ID" value="KAG5295827.1"/>
    <property type="molecule type" value="Genomic_DNA"/>
</dbReference>
<dbReference type="VEuPathDB" id="FungiDB:I7I52_06234"/>
<feature type="region of interest" description="Disordered" evidence="1">
    <location>
        <begin position="1"/>
        <end position="48"/>
    </location>
</feature>
<evidence type="ECO:0000313" key="3">
    <source>
        <dbReference type="Proteomes" id="UP000670092"/>
    </source>
</evidence>
<accession>A0A8H7YTE7</accession>
<dbReference type="AlphaFoldDB" id="A0A8H7YTE7"/>
<feature type="compositionally biased region" description="Polar residues" evidence="1">
    <location>
        <begin position="19"/>
        <end position="48"/>
    </location>
</feature>